<accession>A0A414NDQ8</accession>
<dbReference type="AlphaFoldDB" id="A0A414NDQ8"/>
<evidence type="ECO:0000313" key="1">
    <source>
        <dbReference type="EMBL" id="RHF37177.1"/>
    </source>
</evidence>
<dbReference type="Proteomes" id="UP000283983">
    <property type="component" value="Unassembled WGS sequence"/>
</dbReference>
<protein>
    <submittedName>
        <fullName evidence="1">Uncharacterized protein</fullName>
    </submittedName>
</protein>
<proteinExistence type="predicted"/>
<evidence type="ECO:0000313" key="2">
    <source>
        <dbReference type="Proteomes" id="UP000283983"/>
    </source>
</evidence>
<reference evidence="1 2" key="1">
    <citation type="submission" date="2018-08" db="EMBL/GenBank/DDBJ databases">
        <title>A genome reference for cultivated species of the human gut microbiota.</title>
        <authorList>
            <person name="Zou Y."/>
            <person name="Xue W."/>
            <person name="Luo G."/>
        </authorList>
    </citation>
    <scope>NUCLEOTIDE SEQUENCE [LARGE SCALE GENOMIC DNA]</scope>
    <source>
        <strain evidence="1 2">AM25-33</strain>
    </source>
</reference>
<sequence length="82" mass="9407">MIRAIGERPHEMFVLRSGKALAMLLGRVQECFDFIIVFDRHHFSLLRNVMEMRAYLGGLAGLCFASRVGGPYIGFRSEKFRI</sequence>
<dbReference type="InParanoid" id="A0A414NDQ8"/>
<keyword evidence="2" id="KW-1185">Reference proteome</keyword>
<gene>
    <name evidence="1" type="ORF">DW682_06030</name>
</gene>
<comment type="caution">
    <text evidence="1">The sequence shown here is derived from an EMBL/GenBank/DDBJ whole genome shotgun (WGS) entry which is preliminary data.</text>
</comment>
<dbReference type="EMBL" id="QSLJ01000002">
    <property type="protein sequence ID" value="RHF37177.1"/>
    <property type="molecule type" value="Genomic_DNA"/>
</dbReference>
<organism evidence="1 2">
    <name type="scientific">Collinsella intestinalis</name>
    <dbReference type="NCBI Taxonomy" id="147207"/>
    <lineage>
        <taxon>Bacteria</taxon>
        <taxon>Bacillati</taxon>
        <taxon>Actinomycetota</taxon>
        <taxon>Coriobacteriia</taxon>
        <taxon>Coriobacteriales</taxon>
        <taxon>Coriobacteriaceae</taxon>
        <taxon>Collinsella</taxon>
    </lineage>
</organism>
<name>A0A414NDQ8_9ACTN</name>